<protein>
    <recommendedName>
        <fullName evidence="2">Phosphatidate phosphatase APP1 catalytic domain-containing protein</fullName>
    </recommendedName>
</protein>
<keyword evidence="4" id="KW-1185">Reference proteome</keyword>
<feature type="region of interest" description="Disordered" evidence="1">
    <location>
        <begin position="142"/>
        <end position="161"/>
    </location>
</feature>
<evidence type="ECO:0000313" key="4">
    <source>
        <dbReference type="Proteomes" id="UP000193411"/>
    </source>
</evidence>
<dbReference type="PANTHER" id="PTHR28208:SF3">
    <property type="entry name" value="PHOSPHATIDATE PHOSPHATASE APP1"/>
    <property type="match status" value="1"/>
</dbReference>
<dbReference type="GO" id="GO:0030479">
    <property type="term" value="C:actin cortical patch"/>
    <property type="evidence" value="ECO:0007669"/>
    <property type="project" value="TreeGrafter"/>
</dbReference>
<evidence type="ECO:0000259" key="2">
    <source>
        <dbReference type="Pfam" id="PF09949"/>
    </source>
</evidence>
<sequence length="455" mass="49996">MSTQSNAFNIEVMTLSSLLPAIGLLRRRKSDPPPQVVLLPGYAATAAAHTKSTTLTAVGQAYVFTPPSEEDAIGPYSGPFAMFRAFRLDQEQERLLAERGYYFKGVPYSGNVHIQVATTKDGHELPNLVDAASLTGAISAAWDSPPSAPMSESDRHDSGPTTVATRSNGYLKINHTWTDLPASLGPQLDMIRSIDVPSTADDELVVGSATNLQEAGATSQLVVAPTTSTEQERVGRHVAIISDIDDVLKDTQVSIHPRQALIDTFTREYEPLPGTVHLFQEIQQAAISTSTHITFHYISGTPIPLAPTLLPFLTSNYPPGSLTLRPVTSFDFESVTNLLTDALDNEYRYTAICDILKTYPDALVAMFGDTSKHAFQTYLRIVKEYPERILGLYVRKIGKHPLRIGSGEEANLTQEKMNELMRDRLPMEMWGRAERVAVVYGEADELVGKVERLFC</sequence>
<gene>
    <name evidence="3" type="ORF">BCR44DRAFT_1424288</name>
</gene>
<reference evidence="3 4" key="1">
    <citation type="submission" date="2016-07" db="EMBL/GenBank/DDBJ databases">
        <title>Pervasive Adenine N6-methylation of Active Genes in Fungi.</title>
        <authorList>
            <consortium name="DOE Joint Genome Institute"/>
            <person name="Mondo S.J."/>
            <person name="Dannebaum R.O."/>
            <person name="Kuo R.C."/>
            <person name="Labutti K."/>
            <person name="Haridas S."/>
            <person name="Kuo A."/>
            <person name="Salamov A."/>
            <person name="Ahrendt S.R."/>
            <person name="Lipzen A."/>
            <person name="Sullivan W."/>
            <person name="Andreopoulos W.B."/>
            <person name="Clum A."/>
            <person name="Lindquist E."/>
            <person name="Daum C."/>
            <person name="Ramamoorthy G.K."/>
            <person name="Gryganskyi A."/>
            <person name="Culley D."/>
            <person name="Magnuson J.K."/>
            <person name="James T.Y."/>
            <person name="O'Malley M.A."/>
            <person name="Stajich J.E."/>
            <person name="Spatafora J.W."/>
            <person name="Visel A."/>
            <person name="Grigoriev I.V."/>
        </authorList>
    </citation>
    <scope>NUCLEOTIDE SEQUENCE [LARGE SCALE GENOMIC DNA]</scope>
    <source>
        <strain evidence="3 4">PL171</strain>
    </source>
</reference>
<feature type="domain" description="Phosphatidate phosphatase APP1 catalytic" evidence="2">
    <location>
        <begin position="238"/>
        <end position="396"/>
    </location>
</feature>
<dbReference type="Pfam" id="PF09949">
    <property type="entry name" value="APP1_cat"/>
    <property type="match status" value="1"/>
</dbReference>
<dbReference type="InterPro" id="IPR052935">
    <property type="entry name" value="Mg2+_PAP"/>
</dbReference>
<comment type="caution">
    <text evidence="3">The sequence shown here is derived from an EMBL/GenBank/DDBJ whole genome shotgun (WGS) entry which is preliminary data.</text>
</comment>
<name>A0A1Y2I4B6_9FUNG</name>
<dbReference type="EMBL" id="MCFL01000002">
    <property type="protein sequence ID" value="ORZ41054.1"/>
    <property type="molecule type" value="Genomic_DNA"/>
</dbReference>
<dbReference type="OrthoDB" id="414243at2759"/>
<dbReference type="STRING" id="765915.A0A1Y2I4B6"/>
<dbReference type="AlphaFoldDB" id="A0A1Y2I4B6"/>
<organism evidence="3 4">
    <name type="scientific">Catenaria anguillulae PL171</name>
    <dbReference type="NCBI Taxonomy" id="765915"/>
    <lineage>
        <taxon>Eukaryota</taxon>
        <taxon>Fungi</taxon>
        <taxon>Fungi incertae sedis</taxon>
        <taxon>Blastocladiomycota</taxon>
        <taxon>Blastocladiomycetes</taxon>
        <taxon>Blastocladiales</taxon>
        <taxon>Catenariaceae</taxon>
        <taxon>Catenaria</taxon>
    </lineage>
</organism>
<evidence type="ECO:0000256" key="1">
    <source>
        <dbReference type="SAM" id="MobiDB-lite"/>
    </source>
</evidence>
<dbReference type="GO" id="GO:0008195">
    <property type="term" value="F:phosphatidate phosphatase activity"/>
    <property type="evidence" value="ECO:0007669"/>
    <property type="project" value="InterPro"/>
</dbReference>
<dbReference type="InterPro" id="IPR019236">
    <property type="entry name" value="APP1_cat"/>
</dbReference>
<accession>A0A1Y2I4B6</accession>
<proteinExistence type="predicted"/>
<evidence type="ECO:0000313" key="3">
    <source>
        <dbReference type="EMBL" id="ORZ41054.1"/>
    </source>
</evidence>
<dbReference type="Proteomes" id="UP000193411">
    <property type="component" value="Unassembled WGS sequence"/>
</dbReference>
<dbReference type="PANTHER" id="PTHR28208">
    <property type="entry name" value="PHOSPHATIDATE PHOSPHATASE APP1"/>
    <property type="match status" value="1"/>
</dbReference>